<feature type="domain" description="Tyr recombinase" evidence="6">
    <location>
        <begin position="166"/>
        <end position="367"/>
    </location>
</feature>
<evidence type="ECO:0000256" key="5">
    <source>
        <dbReference type="PROSITE-ProRule" id="PRU01248"/>
    </source>
</evidence>
<sequence>MATIHKRSGKWEYRVSYKDPITGKYRNKTHGGYIRKADCEEAARKLEMDKSNNVNLSKKDVSFSEYFKEWIETYKLEGRSKSTVNRYYFTKKVIEKHFPDEKLKDVTRKEYQLFMNEFGKKRTLVTMQKYQSFIHQMVVDAIEEGIIHRDFTKNVDLIAGRESKKEDDKFLEPADYVNLIKISKAKSGFSNVSSTMIYLATQTGMRYEEVTALTWDKINFDNSTILVNKAYRRDETELQKTKTPSSVRTLTISDECLEVLRNYKYEQQLYFKSIDYINDPDFVFRTKYRTLVQSKTVNDSLKDLLNLINSKKIVSFHDIRHTHISYLMDTGMNPKFVSKHAGHKDLKTTLKYYTHLFDKTSLQQNIELKDIFDNITNEHKPSDDND</sequence>
<evidence type="ECO:0000259" key="7">
    <source>
        <dbReference type="PROSITE" id="PS51900"/>
    </source>
</evidence>
<protein>
    <submittedName>
        <fullName evidence="8">Site-specific integrase</fullName>
    </submittedName>
</protein>
<comment type="similarity">
    <text evidence="1">Belongs to the 'phage' integrase family.</text>
</comment>
<dbReference type="PANTHER" id="PTHR30349">
    <property type="entry name" value="PHAGE INTEGRASE-RELATED"/>
    <property type="match status" value="1"/>
</dbReference>
<feature type="domain" description="Core-binding (CB)" evidence="7">
    <location>
        <begin position="61"/>
        <end position="142"/>
    </location>
</feature>
<evidence type="ECO:0000256" key="4">
    <source>
        <dbReference type="ARBA" id="ARBA00023172"/>
    </source>
</evidence>
<dbReference type="PANTHER" id="PTHR30349:SF64">
    <property type="entry name" value="PROPHAGE INTEGRASE INTD-RELATED"/>
    <property type="match status" value="1"/>
</dbReference>
<gene>
    <name evidence="8" type="ORF">D1B17_07225</name>
</gene>
<dbReference type="RefSeq" id="WP_120142687.1">
    <property type="nucleotide sequence ID" value="NZ_CP031933.2"/>
</dbReference>
<organism evidence="8 9">
    <name type="scientific">Companilactobacillus zhachilii</name>
    <dbReference type="NCBI Taxonomy" id="2304606"/>
    <lineage>
        <taxon>Bacteria</taxon>
        <taxon>Bacillati</taxon>
        <taxon>Bacillota</taxon>
        <taxon>Bacilli</taxon>
        <taxon>Lactobacillales</taxon>
        <taxon>Lactobacillaceae</taxon>
        <taxon>Companilactobacillus</taxon>
    </lineage>
</organism>
<dbReference type="Gene3D" id="1.10.150.130">
    <property type="match status" value="1"/>
</dbReference>
<dbReference type="EMBL" id="CP031933">
    <property type="protein sequence ID" value="AYE38440.1"/>
    <property type="molecule type" value="Genomic_DNA"/>
</dbReference>
<evidence type="ECO:0000256" key="3">
    <source>
        <dbReference type="ARBA" id="ARBA00023125"/>
    </source>
</evidence>
<proteinExistence type="inferred from homology"/>
<keyword evidence="9" id="KW-1185">Reference proteome</keyword>
<dbReference type="OrthoDB" id="9803188at2"/>
<dbReference type="Pfam" id="PF00589">
    <property type="entry name" value="Phage_integrase"/>
    <property type="match status" value="1"/>
</dbReference>
<dbReference type="Pfam" id="PF14659">
    <property type="entry name" value="Phage_int_SAM_3"/>
    <property type="match status" value="1"/>
</dbReference>
<dbReference type="PROSITE" id="PS51900">
    <property type="entry name" value="CB"/>
    <property type="match status" value="1"/>
</dbReference>
<evidence type="ECO:0000259" key="6">
    <source>
        <dbReference type="PROSITE" id="PS51898"/>
    </source>
</evidence>
<dbReference type="GO" id="GO:0003677">
    <property type="term" value="F:DNA binding"/>
    <property type="evidence" value="ECO:0007669"/>
    <property type="project" value="UniProtKB-UniRule"/>
</dbReference>
<keyword evidence="3 5" id="KW-0238">DNA-binding</keyword>
<evidence type="ECO:0000313" key="9">
    <source>
        <dbReference type="Proteomes" id="UP000267208"/>
    </source>
</evidence>
<evidence type="ECO:0000313" key="8">
    <source>
        <dbReference type="EMBL" id="AYE38440.1"/>
    </source>
</evidence>
<dbReference type="InterPro" id="IPR010998">
    <property type="entry name" value="Integrase_recombinase_N"/>
</dbReference>
<dbReference type="GO" id="GO:0006310">
    <property type="term" value="P:DNA recombination"/>
    <property type="evidence" value="ECO:0007669"/>
    <property type="project" value="UniProtKB-KW"/>
</dbReference>
<keyword evidence="2" id="KW-0229">DNA integration</keyword>
<dbReference type="SUPFAM" id="SSF56349">
    <property type="entry name" value="DNA breaking-rejoining enzymes"/>
    <property type="match status" value="1"/>
</dbReference>
<dbReference type="PROSITE" id="PS51898">
    <property type="entry name" value="TYR_RECOMBINASE"/>
    <property type="match status" value="1"/>
</dbReference>
<dbReference type="InterPro" id="IPR004107">
    <property type="entry name" value="Integrase_SAM-like_N"/>
</dbReference>
<dbReference type="InterPro" id="IPR044068">
    <property type="entry name" value="CB"/>
</dbReference>
<dbReference type="CDD" id="cd01189">
    <property type="entry name" value="INT_ICEBs1_C_like"/>
    <property type="match status" value="1"/>
</dbReference>
<dbReference type="Gene3D" id="1.10.443.10">
    <property type="entry name" value="Intergrase catalytic core"/>
    <property type="match status" value="1"/>
</dbReference>
<dbReference type="InterPro" id="IPR011010">
    <property type="entry name" value="DNA_brk_join_enz"/>
</dbReference>
<name>A0A386PVE0_9LACO</name>
<keyword evidence="4" id="KW-0233">DNA recombination</keyword>
<dbReference type="AlphaFoldDB" id="A0A386PVE0"/>
<dbReference type="GO" id="GO:0015074">
    <property type="term" value="P:DNA integration"/>
    <property type="evidence" value="ECO:0007669"/>
    <property type="project" value="UniProtKB-KW"/>
</dbReference>
<accession>A0A386PVE0</accession>
<dbReference type="KEGG" id="lzh:D1B17_07225"/>
<dbReference type="InterPro" id="IPR013762">
    <property type="entry name" value="Integrase-like_cat_sf"/>
</dbReference>
<dbReference type="InterPro" id="IPR002104">
    <property type="entry name" value="Integrase_catalytic"/>
</dbReference>
<evidence type="ECO:0000256" key="2">
    <source>
        <dbReference type="ARBA" id="ARBA00022908"/>
    </source>
</evidence>
<evidence type="ECO:0000256" key="1">
    <source>
        <dbReference type="ARBA" id="ARBA00008857"/>
    </source>
</evidence>
<dbReference type="Proteomes" id="UP000267208">
    <property type="component" value="Chromosome"/>
</dbReference>
<dbReference type="InterPro" id="IPR050090">
    <property type="entry name" value="Tyrosine_recombinase_XerCD"/>
</dbReference>
<reference evidence="9" key="1">
    <citation type="submission" date="2018-08" db="EMBL/GenBank/DDBJ databases">
        <title>Genome of Lactobacillus sp. HBUAS52074.</title>
        <authorList>
            <person name="Guo Z."/>
            <person name="Zhang Z.D."/>
        </authorList>
    </citation>
    <scope>NUCLEOTIDE SEQUENCE [LARGE SCALE GENOMIC DNA]</scope>
    <source>
        <strain evidence="9">HBUAS52074</strain>
    </source>
</reference>